<evidence type="ECO:0000313" key="2">
    <source>
        <dbReference type="EMBL" id="MBB6169481.1"/>
    </source>
</evidence>
<evidence type="ECO:0000256" key="1">
    <source>
        <dbReference type="SAM" id="MobiDB-lite"/>
    </source>
</evidence>
<comment type="caution">
    <text evidence="2">The sequence shown here is derived from an EMBL/GenBank/DDBJ whole genome shotgun (WGS) entry which is preliminary data.</text>
</comment>
<protein>
    <submittedName>
        <fullName evidence="2">Uncharacterized protein</fullName>
    </submittedName>
</protein>
<accession>A0A841KAK4</accession>
<dbReference type="Proteomes" id="UP000588017">
    <property type="component" value="Unassembled WGS sequence"/>
</dbReference>
<evidence type="ECO:0000313" key="3">
    <source>
        <dbReference type="Proteomes" id="UP000588017"/>
    </source>
</evidence>
<organism evidence="2 3">
    <name type="scientific">Chelatococcus composti</name>
    <dbReference type="NCBI Taxonomy" id="1743235"/>
    <lineage>
        <taxon>Bacteria</taxon>
        <taxon>Pseudomonadati</taxon>
        <taxon>Pseudomonadota</taxon>
        <taxon>Alphaproteobacteria</taxon>
        <taxon>Hyphomicrobiales</taxon>
        <taxon>Chelatococcaceae</taxon>
        <taxon>Chelatococcus</taxon>
    </lineage>
</organism>
<name>A0A841KAK4_9HYPH</name>
<gene>
    <name evidence="2" type="ORF">HNQ73_003123</name>
</gene>
<sequence>MASLYARLDAAAERVQQRVFGERWRLMPMRRAGVNSAPGPDPERPEREVVGIFRDALTTLSVPDAYDQRTDKRPGIVTGDPIVEIDPRNQAGPALDVREGDVLVRLSDGVTWRVANAPPDAMGRIHCRVLRTT</sequence>
<keyword evidence="3" id="KW-1185">Reference proteome</keyword>
<dbReference type="EMBL" id="JACHEH010000007">
    <property type="protein sequence ID" value="MBB6169481.1"/>
    <property type="molecule type" value="Genomic_DNA"/>
</dbReference>
<proteinExistence type="predicted"/>
<dbReference type="AlphaFoldDB" id="A0A841KAK4"/>
<reference evidence="2 3" key="1">
    <citation type="submission" date="2020-08" db="EMBL/GenBank/DDBJ databases">
        <title>Genomic Encyclopedia of Type Strains, Phase IV (KMG-IV): sequencing the most valuable type-strain genomes for metagenomic binning, comparative biology and taxonomic classification.</title>
        <authorList>
            <person name="Goeker M."/>
        </authorList>
    </citation>
    <scope>NUCLEOTIDE SEQUENCE [LARGE SCALE GENOMIC DNA]</scope>
    <source>
        <strain evidence="2 3">DSM 101465</strain>
    </source>
</reference>
<feature type="region of interest" description="Disordered" evidence="1">
    <location>
        <begin position="65"/>
        <end position="93"/>
    </location>
</feature>
<dbReference type="RefSeq" id="WP_183335862.1">
    <property type="nucleotide sequence ID" value="NZ_BMHX01000007.1"/>
</dbReference>